<gene>
    <name evidence="1" type="ORF">HNQ92_003172</name>
</gene>
<sequence length="69" mass="8138">MKQFTTIPEAFDWWIKNIYPTLPPDVKKGKPVSAWRDYTHGGGVSEKRMKEILIEFGHFEIKTIITYRP</sequence>
<keyword evidence="2" id="KW-1185">Reference proteome</keyword>
<dbReference type="AlphaFoldDB" id="A0A840TNT7"/>
<name>A0A840TNT7_9BACT</name>
<organism evidence="1 2">
    <name type="scientific">Rhabdobacter roseus</name>
    <dbReference type="NCBI Taxonomy" id="1655419"/>
    <lineage>
        <taxon>Bacteria</taxon>
        <taxon>Pseudomonadati</taxon>
        <taxon>Bacteroidota</taxon>
        <taxon>Cytophagia</taxon>
        <taxon>Cytophagales</taxon>
        <taxon>Cytophagaceae</taxon>
        <taxon>Rhabdobacter</taxon>
    </lineage>
</organism>
<reference evidence="1 2" key="1">
    <citation type="submission" date="2020-08" db="EMBL/GenBank/DDBJ databases">
        <title>Genomic Encyclopedia of Type Strains, Phase IV (KMG-IV): sequencing the most valuable type-strain genomes for metagenomic binning, comparative biology and taxonomic classification.</title>
        <authorList>
            <person name="Goeker M."/>
        </authorList>
    </citation>
    <scope>NUCLEOTIDE SEQUENCE [LARGE SCALE GENOMIC DNA]</scope>
    <source>
        <strain evidence="1 2">DSM 105074</strain>
    </source>
</reference>
<accession>A0A840TNT7</accession>
<protein>
    <submittedName>
        <fullName evidence="1">Uncharacterized protein</fullName>
    </submittedName>
</protein>
<evidence type="ECO:0000313" key="1">
    <source>
        <dbReference type="EMBL" id="MBB5285024.1"/>
    </source>
</evidence>
<dbReference type="RefSeq" id="WP_184174962.1">
    <property type="nucleotide sequence ID" value="NZ_JACHGF010000004.1"/>
</dbReference>
<evidence type="ECO:0000313" key="2">
    <source>
        <dbReference type="Proteomes" id="UP000557307"/>
    </source>
</evidence>
<proteinExistence type="predicted"/>
<comment type="caution">
    <text evidence="1">The sequence shown here is derived from an EMBL/GenBank/DDBJ whole genome shotgun (WGS) entry which is preliminary data.</text>
</comment>
<dbReference type="EMBL" id="JACHGF010000004">
    <property type="protein sequence ID" value="MBB5285024.1"/>
    <property type="molecule type" value="Genomic_DNA"/>
</dbReference>
<dbReference type="Proteomes" id="UP000557307">
    <property type="component" value="Unassembled WGS sequence"/>
</dbReference>